<name>A0A6A6T3P8_9PLEO</name>
<dbReference type="EMBL" id="MU004367">
    <property type="protein sequence ID" value="KAF2654282.1"/>
    <property type="molecule type" value="Genomic_DNA"/>
</dbReference>
<accession>A0A6A6T3P8</accession>
<feature type="region of interest" description="Disordered" evidence="1">
    <location>
        <begin position="26"/>
        <end position="156"/>
    </location>
</feature>
<feature type="region of interest" description="Disordered" evidence="1">
    <location>
        <begin position="351"/>
        <end position="401"/>
    </location>
</feature>
<evidence type="ECO:0000256" key="1">
    <source>
        <dbReference type="SAM" id="MobiDB-lite"/>
    </source>
</evidence>
<protein>
    <submittedName>
        <fullName evidence="2">Uncharacterized protein</fullName>
    </submittedName>
</protein>
<proteinExistence type="predicted"/>
<evidence type="ECO:0000313" key="2">
    <source>
        <dbReference type="EMBL" id="KAF2654282.1"/>
    </source>
</evidence>
<feature type="compositionally biased region" description="Polar residues" evidence="1">
    <location>
        <begin position="99"/>
        <end position="108"/>
    </location>
</feature>
<dbReference type="AlphaFoldDB" id="A0A6A6T3P8"/>
<gene>
    <name evidence="2" type="ORF">K491DRAFT_717336</name>
</gene>
<feature type="compositionally biased region" description="Low complexity" evidence="1">
    <location>
        <begin position="354"/>
        <end position="392"/>
    </location>
</feature>
<sequence length="609" mass="68472">MTTLTIPQLSLNLPSTRVSVDFANFSTGPITSSAPDSKGKSSRPSANKDLPPLIESRTESYPTPLSSVKEDFDTSKAFPSRQGSVRWRWKKPKPGSNGTGQYPLQLSRTDSTASTATDSSAGMSSIFSRSASTSTAHTSLSTSQPSRNMPDNLPEQRPTLLSLPLSLLENITSYVLDMPQTVVLGPVSTGYRHMQHRYHREGLNHLQLREFLDNPVFLVCQRLRAVSLDVFYRKGMFTVDLASIYYTKVSSTVDENLKKHIRFWNDAPEMVKRALRVLSRLELRLPVPSTEAGVRRGREEDDWMDGSDGKGGGGWRVKSMKREQADALDIQKCLDTITNLVLIKHTPSPEPQGLVRSFSTLSRSRSRSETNLRLLRSKSAQSSRSGQTSSPSPEDEQDDTRKPLKRLEIVLVKRNSQALILSESLGLIRIIRPIPVSGFTYYFFELSGQKFTWATKYRRRWQGMEPDGPRLLEDLQGLNVAEPLVEPICTPTQFAFVDVDKKGKLKLLDSALPKTPIVFEPPTRIENDRCIVLPVDTMEKSIRRKPVAPPAVTKTLHNRNDSFGFILEQGTKKDVPTKARNVFRPHRRPEPPTIDELRKIADDIRKGMY</sequence>
<keyword evidence="3" id="KW-1185">Reference proteome</keyword>
<reference evidence="2" key="1">
    <citation type="journal article" date="2020" name="Stud. Mycol.">
        <title>101 Dothideomycetes genomes: a test case for predicting lifestyles and emergence of pathogens.</title>
        <authorList>
            <person name="Haridas S."/>
            <person name="Albert R."/>
            <person name="Binder M."/>
            <person name="Bloem J."/>
            <person name="Labutti K."/>
            <person name="Salamov A."/>
            <person name="Andreopoulos B."/>
            <person name="Baker S."/>
            <person name="Barry K."/>
            <person name="Bills G."/>
            <person name="Bluhm B."/>
            <person name="Cannon C."/>
            <person name="Castanera R."/>
            <person name="Culley D."/>
            <person name="Daum C."/>
            <person name="Ezra D."/>
            <person name="Gonzalez J."/>
            <person name="Henrissat B."/>
            <person name="Kuo A."/>
            <person name="Liang C."/>
            <person name="Lipzen A."/>
            <person name="Lutzoni F."/>
            <person name="Magnuson J."/>
            <person name="Mondo S."/>
            <person name="Nolan M."/>
            <person name="Ohm R."/>
            <person name="Pangilinan J."/>
            <person name="Park H.-J."/>
            <person name="Ramirez L."/>
            <person name="Alfaro M."/>
            <person name="Sun H."/>
            <person name="Tritt A."/>
            <person name="Yoshinaga Y."/>
            <person name="Zwiers L.-H."/>
            <person name="Turgeon B."/>
            <person name="Goodwin S."/>
            <person name="Spatafora J."/>
            <person name="Crous P."/>
            <person name="Grigoriev I."/>
        </authorList>
    </citation>
    <scope>NUCLEOTIDE SEQUENCE</scope>
    <source>
        <strain evidence="2">CBS 122681</strain>
    </source>
</reference>
<dbReference type="OrthoDB" id="3694065at2759"/>
<dbReference type="Proteomes" id="UP000799324">
    <property type="component" value="Unassembled WGS sequence"/>
</dbReference>
<feature type="compositionally biased region" description="Polar residues" evidence="1">
    <location>
        <begin position="26"/>
        <end position="35"/>
    </location>
</feature>
<organism evidence="2 3">
    <name type="scientific">Lophiostoma macrostomum CBS 122681</name>
    <dbReference type="NCBI Taxonomy" id="1314788"/>
    <lineage>
        <taxon>Eukaryota</taxon>
        <taxon>Fungi</taxon>
        <taxon>Dikarya</taxon>
        <taxon>Ascomycota</taxon>
        <taxon>Pezizomycotina</taxon>
        <taxon>Dothideomycetes</taxon>
        <taxon>Pleosporomycetidae</taxon>
        <taxon>Pleosporales</taxon>
        <taxon>Lophiostomataceae</taxon>
        <taxon>Lophiostoma</taxon>
    </lineage>
</organism>
<evidence type="ECO:0000313" key="3">
    <source>
        <dbReference type="Proteomes" id="UP000799324"/>
    </source>
</evidence>
<feature type="region of interest" description="Disordered" evidence="1">
    <location>
        <begin position="290"/>
        <end position="316"/>
    </location>
</feature>
<feature type="compositionally biased region" description="Low complexity" evidence="1">
    <location>
        <begin position="109"/>
        <end position="143"/>
    </location>
</feature>